<feature type="transmembrane region" description="Helical" evidence="5">
    <location>
        <begin position="41"/>
        <end position="67"/>
    </location>
</feature>
<dbReference type="GO" id="GO:0016020">
    <property type="term" value="C:membrane"/>
    <property type="evidence" value="ECO:0007669"/>
    <property type="project" value="UniProtKB-SubCell"/>
</dbReference>
<dbReference type="PANTHER" id="PTHR42718">
    <property type="entry name" value="MAJOR FACILITATOR SUPERFAMILY MULTIDRUG TRANSPORTER MFSC"/>
    <property type="match status" value="1"/>
</dbReference>
<dbReference type="InterPro" id="IPR036259">
    <property type="entry name" value="MFS_trans_sf"/>
</dbReference>
<feature type="transmembrane region" description="Helical" evidence="5">
    <location>
        <begin position="349"/>
        <end position="366"/>
    </location>
</feature>
<dbReference type="GO" id="GO:0022857">
    <property type="term" value="F:transmembrane transporter activity"/>
    <property type="evidence" value="ECO:0007669"/>
    <property type="project" value="InterPro"/>
</dbReference>
<feature type="transmembrane region" description="Helical" evidence="5">
    <location>
        <begin position="494"/>
        <end position="513"/>
    </location>
</feature>
<comment type="subcellular location">
    <subcellularLocation>
        <location evidence="1">Membrane</location>
        <topology evidence="1">Multi-pass membrane protein</topology>
    </subcellularLocation>
</comment>
<comment type="caution">
    <text evidence="7">The sequence shown here is derived from an EMBL/GenBank/DDBJ whole genome shotgun (WGS) entry which is preliminary data.</text>
</comment>
<dbReference type="Proteomes" id="UP000191342">
    <property type="component" value="Unassembled WGS sequence"/>
</dbReference>
<dbReference type="AlphaFoldDB" id="A0A1V6SZN7"/>
<keyword evidence="3 5" id="KW-1133">Transmembrane helix</keyword>
<evidence type="ECO:0000259" key="6">
    <source>
        <dbReference type="PROSITE" id="PS50850"/>
    </source>
</evidence>
<feature type="transmembrane region" description="Helical" evidence="5">
    <location>
        <begin position="241"/>
        <end position="261"/>
    </location>
</feature>
<feature type="transmembrane region" description="Helical" evidence="5">
    <location>
        <begin position="135"/>
        <end position="156"/>
    </location>
</feature>
<protein>
    <recommendedName>
        <fullName evidence="6">Major facilitator superfamily (MFS) profile domain-containing protein</fullName>
    </recommendedName>
</protein>
<evidence type="ECO:0000256" key="2">
    <source>
        <dbReference type="ARBA" id="ARBA00022692"/>
    </source>
</evidence>
<dbReference type="EMBL" id="MLQL01000020">
    <property type="protein sequence ID" value="OQE18963.1"/>
    <property type="molecule type" value="Genomic_DNA"/>
</dbReference>
<evidence type="ECO:0000313" key="8">
    <source>
        <dbReference type="Proteomes" id="UP000191342"/>
    </source>
</evidence>
<keyword evidence="8" id="KW-1185">Reference proteome</keyword>
<name>A0A1V6SZN7_9EURO</name>
<dbReference type="OrthoDB" id="2130629at2759"/>
<organism evidence="7 8">
    <name type="scientific">Penicillium flavigenum</name>
    <dbReference type="NCBI Taxonomy" id="254877"/>
    <lineage>
        <taxon>Eukaryota</taxon>
        <taxon>Fungi</taxon>
        <taxon>Dikarya</taxon>
        <taxon>Ascomycota</taxon>
        <taxon>Pezizomycotina</taxon>
        <taxon>Eurotiomycetes</taxon>
        <taxon>Eurotiomycetidae</taxon>
        <taxon>Eurotiales</taxon>
        <taxon>Aspergillaceae</taxon>
        <taxon>Penicillium</taxon>
    </lineage>
</organism>
<dbReference type="PANTHER" id="PTHR42718:SF10">
    <property type="entry name" value="TRANSPORTER, PUTATIVE (AFU_ORTHOLOGUE AFUA_8G06760)-RELATED"/>
    <property type="match status" value="1"/>
</dbReference>
<dbReference type="InterPro" id="IPR011701">
    <property type="entry name" value="MFS"/>
</dbReference>
<evidence type="ECO:0000256" key="3">
    <source>
        <dbReference type="ARBA" id="ARBA00022989"/>
    </source>
</evidence>
<keyword evidence="4 5" id="KW-0472">Membrane</keyword>
<feature type="transmembrane region" description="Helical" evidence="5">
    <location>
        <begin position="311"/>
        <end position="337"/>
    </location>
</feature>
<feature type="transmembrane region" description="Helical" evidence="5">
    <location>
        <begin position="200"/>
        <end position="220"/>
    </location>
</feature>
<dbReference type="InterPro" id="IPR020846">
    <property type="entry name" value="MFS_dom"/>
</dbReference>
<evidence type="ECO:0000313" key="7">
    <source>
        <dbReference type="EMBL" id="OQE18963.1"/>
    </source>
</evidence>
<evidence type="ECO:0000256" key="1">
    <source>
        <dbReference type="ARBA" id="ARBA00004141"/>
    </source>
</evidence>
<evidence type="ECO:0000256" key="4">
    <source>
        <dbReference type="ARBA" id="ARBA00023136"/>
    </source>
</evidence>
<dbReference type="PROSITE" id="PS50850">
    <property type="entry name" value="MFS"/>
    <property type="match status" value="1"/>
</dbReference>
<feature type="domain" description="Major facilitator superfamily (MFS) profile" evidence="6">
    <location>
        <begin position="45"/>
        <end position="517"/>
    </location>
</feature>
<gene>
    <name evidence="7" type="ORF">PENFLA_c020G09705</name>
</gene>
<accession>A0A1V6SZN7</accession>
<feature type="transmembrane region" description="Helical" evidence="5">
    <location>
        <begin position="87"/>
        <end position="105"/>
    </location>
</feature>
<proteinExistence type="predicted"/>
<feature type="transmembrane region" description="Helical" evidence="5">
    <location>
        <begin position="378"/>
        <end position="400"/>
    </location>
</feature>
<dbReference type="SUPFAM" id="SSF103473">
    <property type="entry name" value="MFS general substrate transporter"/>
    <property type="match status" value="1"/>
</dbReference>
<evidence type="ECO:0000256" key="5">
    <source>
        <dbReference type="SAM" id="Phobius"/>
    </source>
</evidence>
<reference evidence="8" key="1">
    <citation type="journal article" date="2017" name="Nat. Microbiol.">
        <title>Global analysis of biosynthetic gene clusters reveals vast potential of secondary metabolite production in Penicillium species.</title>
        <authorList>
            <person name="Nielsen J.C."/>
            <person name="Grijseels S."/>
            <person name="Prigent S."/>
            <person name="Ji B."/>
            <person name="Dainat J."/>
            <person name="Nielsen K.F."/>
            <person name="Frisvad J.C."/>
            <person name="Workman M."/>
            <person name="Nielsen J."/>
        </authorList>
    </citation>
    <scope>NUCLEOTIDE SEQUENCE [LARGE SCALE GENOMIC DNA]</scope>
    <source>
        <strain evidence="8">IBT 14082</strain>
    </source>
</reference>
<feature type="transmembrane region" description="Helical" evidence="5">
    <location>
        <begin position="406"/>
        <end position="432"/>
    </location>
</feature>
<dbReference type="Pfam" id="PF07690">
    <property type="entry name" value="MFS_1"/>
    <property type="match status" value="1"/>
</dbReference>
<sequence length="527" mass="57147">MMQKGRLDLSEYECLEDDLRQVPEDQPLLGSPPTHSTNPQYGLAIITCTASVLFISSAVNGLVTLNITQFSSEFGLDPGVELWPMSMYYLAQGCTFLLAGSLADLLGSRRTFLSGCFLQTVCHLASGLARTGPQLIVVRFVSGMAYPMCFVSAMSVHGENLPVGKWRNLAFSCTSASQYIGSGVGIVLSGVLSETAGWRWGFHCAAILSLFGFLLSIWTIPRQAQDPEYIPWAGLVEDIDWSGTLLASTLMALLFSALAVITNNVANIGKSGLFVPLALGWILLVAFLFWQDCCERDTTQRIQNSLWTNRHFLSIGLVIFFVYASSHSTSQLMIFVFQRAQALSVLQSSWQYLAIPIAGALSSRLTGHFLSRVDANKILVIAIALSSLSPLVMAILNPVWPYWKCAMPAVLLNSVASNSVIPIATVIVAGSFPSETQGLAMGVLCTVALIGASVGMALTALISNDVSTQLLQTPDQRTSLLESPEIWMIGYRTAFWFLFLLSLVGLAVALGCLRKLGYLGRKLNIGR</sequence>
<keyword evidence="2 5" id="KW-0812">Transmembrane</keyword>
<dbReference type="Gene3D" id="1.20.1250.20">
    <property type="entry name" value="MFS general substrate transporter like domains"/>
    <property type="match status" value="2"/>
</dbReference>
<feature type="transmembrane region" description="Helical" evidence="5">
    <location>
        <begin position="439"/>
        <end position="462"/>
    </location>
</feature>
<feature type="transmembrane region" description="Helical" evidence="5">
    <location>
        <begin position="273"/>
        <end position="290"/>
    </location>
</feature>